<dbReference type="VEuPathDB" id="FungiDB:ASPZODRAFT_58830"/>
<evidence type="ECO:0000256" key="1">
    <source>
        <dbReference type="ARBA" id="ARBA00001971"/>
    </source>
</evidence>
<dbReference type="InterPro" id="IPR050121">
    <property type="entry name" value="Cytochrome_P450_monoxygenase"/>
</dbReference>
<evidence type="ECO:0000313" key="8">
    <source>
        <dbReference type="Proteomes" id="UP000184188"/>
    </source>
</evidence>
<dbReference type="CDD" id="cd11060">
    <property type="entry name" value="CYP57A1-like"/>
    <property type="match status" value="1"/>
</dbReference>
<keyword evidence="8" id="KW-1185">Reference proteome</keyword>
<dbReference type="GO" id="GO:0004497">
    <property type="term" value="F:monooxygenase activity"/>
    <property type="evidence" value="ECO:0007669"/>
    <property type="project" value="UniProtKB-KW"/>
</dbReference>
<evidence type="ECO:0008006" key="9">
    <source>
        <dbReference type="Google" id="ProtNLM"/>
    </source>
</evidence>
<organism evidence="7 8">
    <name type="scientific">Penicilliopsis zonata CBS 506.65</name>
    <dbReference type="NCBI Taxonomy" id="1073090"/>
    <lineage>
        <taxon>Eukaryota</taxon>
        <taxon>Fungi</taxon>
        <taxon>Dikarya</taxon>
        <taxon>Ascomycota</taxon>
        <taxon>Pezizomycotina</taxon>
        <taxon>Eurotiomycetes</taxon>
        <taxon>Eurotiomycetidae</taxon>
        <taxon>Eurotiales</taxon>
        <taxon>Aspergillaceae</taxon>
        <taxon>Penicilliopsis</taxon>
    </lineage>
</organism>
<dbReference type="STRING" id="1073090.A0A1L9SSB2"/>
<dbReference type="Proteomes" id="UP000184188">
    <property type="component" value="Unassembled WGS sequence"/>
</dbReference>
<proteinExistence type="inferred from homology"/>
<dbReference type="GeneID" id="34615268"/>
<feature type="binding site" description="axial binding residue" evidence="5">
    <location>
        <position position="456"/>
    </location>
    <ligand>
        <name>heme</name>
        <dbReference type="ChEBI" id="CHEBI:30413"/>
    </ligand>
    <ligandPart>
        <name>Fe</name>
        <dbReference type="ChEBI" id="CHEBI:18248"/>
    </ligandPart>
</feature>
<evidence type="ECO:0000256" key="4">
    <source>
        <dbReference type="ARBA" id="ARBA00023004"/>
    </source>
</evidence>
<dbReference type="InterPro" id="IPR017972">
    <property type="entry name" value="Cyt_P450_CS"/>
</dbReference>
<sequence length="515" mass="58504">MGLGEEILSKVTFTNAVLGLCGYVALRFLYQIVYYHFFHPLSIFPGPFWAGVTRLWLAWHSVRETEVAALIESAKKYGSVVRITPTLLLVNDVERLPDVYHRNADKTGHYVTGSFGEAESLFNMRSHKTHAAFRKHVAGPYNFSNVKRMEPLMDGIIQGWLQKLDEKFAQTNQCFDFTWWAVYMAYDVISEVGFGGSFGFVEQGKDVGGLIQGFHDGLPAFGLLARLHPFTTWIKTTFLKKYLVASAADDSGIGVVMRFRDKLIAQRLQDMKEGKDTGRVDLLQTFLEARTDQGKPLDMEYIKAEVLLVMLAGADTTGTTFQSMVQYLLDNPLIYKRMLDEIDSATAKGLISNMPQYEEVMAYLPFYVACVRETLRLCPPAHNIFPRHVAEPGIELDGKFAPGGTELTATPYIIHRDRSLYGPDADEFRPDRWLDADRAKLYTKYNFSFGYGSRICLGRDIAMMELFKAPLQFFRYYEPKIVPGKPSARFIVKGGIGFWRDIWLTIVKRPVQKQA</sequence>
<dbReference type="GO" id="GO:0005506">
    <property type="term" value="F:iron ion binding"/>
    <property type="evidence" value="ECO:0007669"/>
    <property type="project" value="InterPro"/>
</dbReference>
<keyword evidence="2 5" id="KW-0479">Metal-binding</keyword>
<dbReference type="AlphaFoldDB" id="A0A1L9SSB2"/>
<keyword evidence="5 6" id="KW-0349">Heme</keyword>
<accession>A0A1L9SSB2</accession>
<evidence type="ECO:0000313" key="7">
    <source>
        <dbReference type="EMBL" id="OJJ49987.1"/>
    </source>
</evidence>
<comment type="cofactor">
    <cofactor evidence="1 5">
        <name>heme</name>
        <dbReference type="ChEBI" id="CHEBI:30413"/>
    </cofactor>
</comment>
<keyword evidence="4 5" id="KW-0408">Iron</keyword>
<comment type="similarity">
    <text evidence="6">Belongs to the cytochrome P450 family.</text>
</comment>
<dbReference type="OrthoDB" id="3934656at2759"/>
<dbReference type="PANTHER" id="PTHR24305:SF85">
    <property type="entry name" value="P450, PUTATIVE (EUROFUNG)-RELATED"/>
    <property type="match status" value="1"/>
</dbReference>
<dbReference type="GO" id="GO:0020037">
    <property type="term" value="F:heme binding"/>
    <property type="evidence" value="ECO:0007669"/>
    <property type="project" value="InterPro"/>
</dbReference>
<evidence type="ECO:0000256" key="3">
    <source>
        <dbReference type="ARBA" id="ARBA00023002"/>
    </source>
</evidence>
<dbReference type="GO" id="GO:0016705">
    <property type="term" value="F:oxidoreductase activity, acting on paired donors, with incorporation or reduction of molecular oxygen"/>
    <property type="evidence" value="ECO:0007669"/>
    <property type="project" value="InterPro"/>
</dbReference>
<dbReference type="PRINTS" id="PR00385">
    <property type="entry name" value="P450"/>
</dbReference>
<dbReference type="PANTHER" id="PTHR24305">
    <property type="entry name" value="CYTOCHROME P450"/>
    <property type="match status" value="1"/>
</dbReference>
<dbReference type="InterPro" id="IPR002401">
    <property type="entry name" value="Cyt_P450_E_grp-I"/>
</dbReference>
<protein>
    <recommendedName>
        <fullName evidence="9">Cytochrome P450 monooxygenase</fullName>
    </recommendedName>
</protein>
<dbReference type="EMBL" id="KV878337">
    <property type="protein sequence ID" value="OJJ49987.1"/>
    <property type="molecule type" value="Genomic_DNA"/>
</dbReference>
<dbReference type="InterPro" id="IPR036396">
    <property type="entry name" value="Cyt_P450_sf"/>
</dbReference>
<dbReference type="PRINTS" id="PR00463">
    <property type="entry name" value="EP450I"/>
</dbReference>
<reference evidence="8" key="1">
    <citation type="journal article" date="2017" name="Genome Biol.">
        <title>Comparative genomics reveals high biological diversity and specific adaptations in the industrially and medically important fungal genus Aspergillus.</title>
        <authorList>
            <person name="de Vries R.P."/>
            <person name="Riley R."/>
            <person name="Wiebenga A."/>
            <person name="Aguilar-Osorio G."/>
            <person name="Amillis S."/>
            <person name="Uchima C.A."/>
            <person name="Anderluh G."/>
            <person name="Asadollahi M."/>
            <person name="Askin M."/>
            <person name="Barry K."/>
            <person name="Battaglia E."/>
            <person name="Bayram O."/>
            <person name="Benocci T."/>
            <person name="Braus-Stromeyer S.A."/>
            <person name="Caldana C."/>
            <person name="Canovas D."/>
            <person name="Cerqueira G.C."/>
            <person name="Chen F."/>
            <person name="Chen W."/>
            <person name="Choi C."/>
            <person name="Clum A."/>
            <person name="Dos Santos R.A."/>
            <person name="Damasio A.R."/>
            <person name="Diallinas G."/>
            <person name="Emri T."/>
            <person name="Fekete E."/>
            <person name="Flipphi M."/>
            <person name="Freyberg S."/>
            <person name="Gallo A."/>
            <person name="Gournas C."/>
            <person name="Habgood R."/>
            <person name="Hainaut M."/>
            <person name="Harispe M.L."/>
            <person name="Henrissat B."/>
            <person name="Hilden K.S."/>
            <person name="Hope R."/>
            <person name="Hossain A."/>
            <person name="Karabika E."/>
            <person name="Karaffa L."/>
            <person name="Karanyi Z."/>
            <person name="Krasevec N."/>
            <person name="Kuo A."/>
            <person name="Kusch H."/>
            <person name="LaButti K."/>
            <person name="Lagendijk E.L."/>
            <person name="Lapidus A."/>
            <person name="Levasseur A."/>
            <person name="Lindquist E."/>
            <person name="Lipzen A."/>
            <person name="Logrieco A.F."/>
            <person name="MacCabe A."/>
            <person name="Maekelae M.R."/>
            <person name="Malavazi I."/>
            <person name="Melin P."/>
            <person name="Meyer V."/>
            <person name="Mielnichuk N."/>
            <person name="Miskei M."/>
            <person name="Molnar A.P."/>
            <person name="Mule G."/>
            <person name="Ngan C.Y."/>
            <person name="Orejas M."/>
            <person name="Orosz E."/>
            <person name="Ouedraogo J.P."/>
            <person name="Overkamp K.M."/>
            <person name="Park H.-S."/>
            <person name="Perrone G."/>
            <person name="Piumi F."/>
            <person name="Punt P.J."/>
            <person name="Ram A.F."/>
            <person name="Ramon A."/>
            <person name="Rauscher S."/>
            <person name="Record E."/>
            <person name="Riano-Pachon D.M."/>
            <person name="Robert V."/>
            <person name="Roehrig J."/>
            <person name="Ruller R."/>
            <person name="Salamov A."/>
            <person name="Salih N.S."/>
            <person name="Samson R.A."/>
            <person name="Sandor E."/>
            <person name="Sanguinetti M."/>
            <person name="Schuetze T."/>
            <person name="Sepcic K."/>
            <person name="Shelest E."/>
            <person name="Sherlock G."/>
            <person name="Sophianopoulou V."/>
            <person name="Squina F.M."/>
            <person name="Sun H."/>
            <person name="Susca A."/>
            <person name="Todd R.B."/>
            <person name="Tsang A."/>
            <person name="Unkles S.E."/>
            <person name="van de Wiele N."/>
            <person name="van Rossen-Uffink D."/>
            <person name="Oliveira J.V."/>
            <person name="Vesth T.C."/>
            <person name="Visser J."/>
            <person name="Yu J.-H."/>
            <person name="Zhou M."/>
            <person name="Andersen M.R."/>
            <person name="Archer D.B."/>
            <person name="Baker S.E."/>
            <person name="Benoit I."/>
            <person name="Brakhage A.A."/>
            <person name="Braus G.H."/>
            <person name="Fischer R."/>
            <person name="Frisvad J.C."/>
            <person name="Goldman G.H."/>
            <person name="Houbraken J."/>
            <person name="Oakley B."/>
            <person name="Pocsi I."/>
            <person name="Scazzocchio C."/>
            <person name="Seiboth B."/>
            <person name="vanKuyk P.A."/>
            <person name="Wortman J."/>
            <person name="Dyer P.S."/>
            <person name="Grigoriev I.V."/>
        </authorList>
    </citation>
    <scope>NUCLEOTIDE SEQUENCE [LARGE SCALE GENOMIC DNA]</scope>
    <source>
        <strain evidence="8">CBS 506.65</strain>
    </source>
</reference>
<evidence type="ECO:0000256" key="6">
    <source>
        <dbReference type="RuleBase" id="RU000461"/>
    </source>
</evidence>
<dbReference type="RefSeq" id="XP_022584497.1">
    <property type="nucleotide sequence ID" value="XM_022728804.1"/>
</dbReference>
<dbReference type="Gene3D" id="1.10.630.10">
    <property type="entry name" value="Cytochrome P450"/>
    <property type="match status" value="1"/>
</dbReference>
<evidence type="ECO:0000256" key="5">
    <source>
        <dbReference type="PIRSR" id="PIRSR602401-1"/>
    </source>
</evidence>
<keyword evidence="6" id="KW-0503">Monooxygenase</keyword>
<dbReference type="Pfam" id="PF00067">
    <property type="entry name" value="p450"/>
    <property type="match status" value="1"/>
</dbReference>
<evidence type="ECO:0000256" key="2">
    <source>
        <dbReference type="ARBA" id="ARBA00022723"/>
    </source>
</evidence>
<dbReference type="SUPFAM" id="SSF48264">
    <property type="entry name" value="Cytochrome P450"/>
    <property type="match status" value="1"/>
</dbReference>
<dbReference type="InterPro" id="IPR001128">
    <property type="entry name" value="Cyt_P450"/>
</dbReference>
<name>A0A1L9SSB2_9EURO</name>
<dbReference type="PROSITE" id="PS00086">
    <property type="entry name" value="CYTOCHROME_P450"/>
    <property type="match status" value="1"/>
</dbReference>
<keyword evidence="3 6" id="KW-0560">Oxidoreductase</keyword>
<gene>
    <name evidence="7" type="ORF">ASPZODRAFT_58830</name>
</gene>